<dbReference type="PANTHER" id="PTHR13008">
    <property type="entry name" value="MAP-KINASE ACTIVATING DEATH DOMAIN PROTEIN MADD /DENN/AEX-3 C.ELEGANS"/>
    <property type="match status" value="1"/>
</dbReference>
<dbReference type="WBParaSite" id="TTAC_0000539801-mRNA-1">
    <property type="protein sequence ID" value="TTAC_0000539801-mRNA-1"/>
    <property type="gene ID" value="TTAC_0000539801"/>
</dbReference>
<proteinExistence type="predicted"/>
<dbReference type="OrthoDB" id="6282239at2759"/>
<reference evidence="3" key="1">
    <citation type="submission" date="2017-02" db="UniProtKB">
        <authorList>
            <consortium name="WormBaseParasite"/>
        </authorList>
    </citation>
    <scope>IDENTIFICATION</scope>
</reference>
<dbReference type="GO" id="GO:0005085">
    <property type="term" value="F:guanyl-nucleotide exchange factor activity"/>
    <property type="evidence" value="ECO:0007669"/>
    <property type="project" value="TreeGrafter"/>
</dbReference>
<evidence type="ECO:0000313" key="2">
    <source>
        <dbReference type="Proteomes" id="UP000274429"/>
    </source>
</evidence>
<dbReference type="GO" id="GO:0042981">
    <property type="term" value="P:regulation of apoptotic process"/>
    <property type="evidence" value="ECO:0007669"/>
    <property type="project" value="TreeGrafter"/>
</dbReference>
<accession>A0A0R3WXA8</accession>
<sequence>MCEKKSPRLIDYIVFVGQKNPSRNGVAISQPELLRVYPPQNHVDFALPSDI</sequence>
<dbReference type="GO" id="GO:0032483">
    <property type="term" value="P:regulation of Rab protein signal transduction"/>
    <property type="evidence" value="ECO:0007669"/>
    <property type="project" value="TreeGrafter"/>
</dbReference>
<organism evidence="3">
    <name type="scientific">Hydatigena taeniaeformis</name>
    <name type="common">Feline tapeworm</name>
    <name type="synonym">Taenia taeniaeformis</name>
    <dbReference type="NCBI Taxonomy" id="6205"/>
    <lineage>
        <taxon>Eukaryota</taxon>
        <taxon>Metazoa</taxon>
        <taxon>Spiralia</taxon>
        <taxon>Lophotrochozoa</taxon>
        <taxon>Platyhelminthes</taxon>
        <taxon>Cestoda</taxon>
        <taxon>Eucestoda</taxon>
        <taxon>Cyclophyllidea</taxon>
        <taxon>Taeniidae</taxon>
        <taxon>Hydatigera</taxon>
    </lineage>
</organism>
<evidence type="ECO:0000313" key="3">
    <source>
        <dbReference type="WBParaSite" id="TTAC_0000539801-mRNA-1"/>
    </source>
</evidence>
<protein>
    <submittedName>
        <fullName evidence="1 3">Uncharacterized protein</fullName>
    </submittedName>
</protein>
<reference evidence="1 2" key="2">
    <citation type="submission" date="2018-11" db="EMBL/GenBank/DDBJ databases">
        <authorList>
            <consortium name="Pathogen Informatics"/>
        </authorList>
    </citation>
    <scope>NUCLEOTIDE SEQUENCE [LARGE SCALE GENOMIC DNA]</scope>
</reference>
<evidence type="ECO:0000313" key="1">
    <source>
        <dbReference type="EMBL" id="VDM26848.1"/>
    </source>
</evidence>
<dbReference type="PANTHER" id="PTHR13008:SF7">
    <property type="entry name" value="MAP KINASE-ACTIVATING DEATH DOMAIN PROTEIN"/>
    <property type="match status" value="1"/>
</dbReference>
<dbReference type="InterPro" id="IPR039980">
    <property type="entry name" value="MADD"/>
</dbReference>
<dbReference type="GO" id="GO:0005829">
    <property type="term" value="C:cytosol"/>
    <property type="evidence" value="ECO:0007669"/>
    <property type="project" value="TreeGrafter"/>
</dbReference>
<gene>
    <name evidence="1" type="ORF">TTAC_LOCUS5383</name>
</gene>
<dbReference type="EMBL" id="UYWX01007267">
    <property type="protein sequence ID" value="VDM26848.1"/>
    <property type="molecule type" value="Genomic_DNA"/>
</dbReference>
<dbReference type="STRING" id="6205.A0A0R3WXA8"/>
<keyword evidence="2" id="KW-1185">Reference proteome</keyword>
<dbReference type="Proteomes" id="UP000274429">
    <property type="component" value="Unassembled WGS sequence"/>
</dbReference>
<dbReference type="AlphaFoldDB" id="A0A0R3WXA8"/>
<name>A0A0R3WXA8_HYDTA</name>